<proteinExistence type="predicted"/>
<dbReference type="EMBL" id="CP101509">
    <property type="protein sequence ID" value="UTV29494.1"/>
    <property type="molecule type" value="Genomic_DNA"/>
</dbReference>
<name>A0ABY5GJK0_9GAMM</name>
<protein>
    <submittedName>
        <fullName evidence="2">DUF4397 domain-containing protein</fullName>
    </submittedName>
</protein>
<accession>A0ABY5GJK0</accession>
<gene>
    <name evidence="2" type="ORF">NNL38_20975</name>
</gene>
<sequence>MAASYLLSINNQEEGIDMKFNSFAIMIGCTTLLSGCLLQDDESQIRVTHASSDAPPVAIALNDAVVDGLESVDYQVGSSLINLESGTYSVAVDALLPGDEQSRVIEVNLDFAPEMQYDIIALNNAANIEPVVLSREDIAPGSEEIRLDVLHGHPDVGAVDIYLTTAESLDDASPAISGLDFKQDSDDLPVTLPAETYRIRVTLSGDPNVVFDSGELALSGGSDLMITAVPNVDAGAVSPVNLLVVDGEASQVFRHVDEQAIVRVVHAVSDATGTPVDVLASGSAVEGLTNIGFGEFRSQALTPESYDLSVVDTATQSVELFAAPDTSFDAGTATSIYAVGKLTDMSIEPLVIAEDLRPVALYGKVRVVHASPTAGELGVVDVHASTDGMFSEATVILDNVDFKDTATLNVPAGTYSLAVIFDGDTTFIPAVEAMVTIDAGRVYSVVATDDFTGLLLNVDNMLP</sequence>
<dbReference type="Proteomes" id="UP001057998">
    <property type="component" value="Chromosome 2"/>
</dbReference>
<evidence type="ECO:0000259" key="1">
    <source>
        <dbReference type="Pfam" id="PF14344"/>
    </source>
</evidence>
<evidence type="ECO:0000313" key="2">
    <source>
        <dbReference type="EMBL" id="UTV29494.1"/>
    </source>
</evidence>
<keyword evidence="3" id="KW-1185">Reference proteome</keyword>
<dbReference type="Pfam" id="PF14344">
    <property type="entry name" value="DUF4397"/>
    <property type="match status" value="2"/>
</dbReference>
<dbReference type="InterPro" id="IPR025510">
    <property type="entry name" value="DUF4397"/>
</dbReference>
<feature type="domain" description="DUF4397" evidence="1">
    <location>
        <begin position="262"/>
        <end position="379"/>
    </location>
</feature>
<feature type="domain" description="DUF4397" evidence="1">
    <location>
        <begin position="43"/>
        <end position="162"/>
    </location>
</feature>
<organism evidence="2 3">
    <name type="scientific">Photobacterium atrarenae</name>
    <dbReference type="NCBI Taxonomy" id="865757"/>
    <lineage>
        <taxon>Bacteria</taxon>
        <taxon>Pseudomonadati</taxon>
        <taxon>Pseudomonadota</taxon>
        <taxon>Gammaproteobacteria</taxon>
        <taxon>Vibrionales</taxon>
        <taxon>Vibrionaceae</taxon>
        <taxon>Photobacterium</taxon>
    </lineage>
</organism>
<reference evidence="2" key="1">
    <citation type="submission" date="2022-07" db="EMBL/GenBank/DDBJ databases">
        <title>Genome sequencing of Photobacterium atrarenae GJH2-4.</title>
        <authorList>
            <person name="Park S.-J."/>
        </authorList>
    </citation>
    <scope>NUCLEOTIDE SEQUENCE</scope>
    <source>
        <strain evidence="2">GJH2-4</strain>
    </source>
</reference>
<dbReference type="RefSeq" id="WP_255390811.1">
    <property type="nucleotide sequence ID" value="NZ_CP101509.1"/>
</dbReference>
<evidence type="ECO:0000313" key="3">
    <source>
        <dbReference type="Proteomes" id="UP001057998"/>
    </source>
</evidence>